<dbReference type="SUPFAM" id="SSF52833">
    <property type="entry name" value="Thioredoxin-like"/>
    <property type="match status" value="1"/>
</dbReference>
<dbReference type="PANTHER" id="PTHR42852:SF6">
    <property type="entry name" value="THIOL:DISULFIDE INTERCHANGE PROTEIN DSBE"/>
    <property type="match status" value="1"/>
</dbReference>
<evidence type="ECO:0000256" key="2">
    <source>
        <dbReference type="ARBA" id="ARBA00022748"/>
    </source>
</evidence>
<evidence type="ECO:0000313" key="7">
    <source>
        <dbReference type="Proteomes" id="UP001221924"/>
    </source>
</evidence>
<dbReference type="Gene3D" id="3.40.30.10">
    <property type="entry name" value="Glutaredoxin"/>
    <property type="match status" value="1"/>
</dbReference>
<feature type="domain" description="Thioredoxin" evidence="5">
    <location>
        <begin position="214"/>
        <end position="347"/>
    </location>
</feature>
<keyword evidence="3" id="KW-1015">Disulfide bond</keyword>
<dbReference type="PROSITE" id="PS51352">
    <property type="entry name" value="THIOREDOXIN_2"/>
    <property type="match status" value="1"/>
</dbReference>
<comment type="subcellular location">
    <subcellularLocation>
        <location evidence="1">Cell envelope</location>
    </subcellularLocation>
</comment>
<dbReference type="CDD" id="cd02966">
    <property type="entry name" value="TlpA_like_family"/>
    <property type="match status" value="1"/>
</dbReference>
<protein>
    <submittedName>
        <fullName evidence="6">TlpA disulfide reductase family protein</fullName>
    </submittedName>
</protein>
<evidence type="ECO:0000259" key="5">
    <source>
        <dbReference type="PROSITE" id="PS51352"/>
    </source>
</evidence>
<reference evidence="6" key="1">
    <citation type="submission" date="2023-03" db="EMBL/GenBank/DDBJ databases">
        <title>DFI Biobank Strains.</title>
        <authorList>
            <person name="Mostad J."/>
            <person name="Paddock L."/>
            <person name="Medina S."/>
            <person name="Waligurski E."/>
            <person name="Barat B."/>
            <person name="Smith R."/>
            <person name="Burgo V."/>
            <person name="Metcalfe C."/>
            <person name="Woodson C."/>
            <person name="Sundararajan A."/>
            <person name="Ramaswamy R."/>
            <person name="Lin H."/>
            <person name="Pamer E.G."/>
        </authorList>
    </citation>
    <scope>NUCLEOTIDE SEQUENCE</scope>
    <source>
        <strain evidence="6">DFI.9.5</strain>
    </source>
</reference>
<evidence type="ECO:0000256" key="3">
    <source>
        <dbReference type="ARBA" id="ARBA00023157"/>
    </source>
</evidence>
<dbReference type="GO" id="GO:0030313">
    <property type="term" value="C:cell envelope"/>
    <property type="evidence" value="ECO:0007669"/>
    <property type="project" value="UniProtKB-SubCell"/>
</dbReference>
<dbReference type="AlphaFoldDB" id="A0AAW6M1G4"/>
<accession>A0AAW6M1G4</accession>
<evidence type="ECO:0000256" key="1">
    <source>
        <dbReference type="ARBA" id="ARBA00004196"/>
    </source>
</evidence>
<sequence length="347" mass="39336">MDKKIVLLIILFLVGGRTFSQVHYSIEGSTDHEYEGRKVALVMLEEDNRQADSTNVVNGKFVFKGELLQSCWAAVCIDGMGGIFTVLENGNIRICTDGKEGWCEGTPINDVFQKSWREYQVLNQAGIDAFKKLDSLNVETERKKELYAITREKVIKQTKEFIKRTVYENLDNIIPAFWIRLFQEQITGDELNAMLAGASPVLKSNRFITKLLSVQEGSSFVDSKVELPDGTKVYLSDYIGNGHYVLVNIWASWCGACIAELPEIRNAGEKYASKNLKLLSISIDRDRKDWEKALKRLGLPWTQVLADYSFVNSYGINKIPVLMLISPDGVILKRNFGIEDLNRLFQN</sequence>
<evidence type="ECO:0000256" key="4">
    <source>
        <dbReference type="ARBA" id="ARBA00023284"/>
    </source>
</evidence>
<keyword evidence="2" id="KW-0201">Cytochrome c-type biogenesis</keyword>
<name>A0AAW6M1G4_9BACE</name>
<organism evidence="6 7">
    <name type="scientific">Bacteroides cellulosilyticus</name>
    <dbReference type="NCBI Taxonomy" id="246787"/>
    <lineage>
        <taxon>Bacteria</taxon>
        <taxon>Pseudomonadati</taxon>
        <taxon>Bacteroidota</taxon>
        <taxon>Bacteroidia</taxon>
        <taxon>Bacteroidales</taxon>
        <taxon>Bacteroidaceae</taxon>
        <taxon>Bacteroides</taxon>
    </lineage>
</organism>
<dbReference type="EMBL" id="JARFID010000001">
    <property type="protein sequence ID" value="MDE8692732.1"/>
    <property type="molecule type" value="Genomic_DNA"/>
</dbReference>
<comment type="caution">
    <text evidence="6">The sequence shown here is derived from an EMBL/GenBank/DDBJ whole genome shotgun (WGS) entry which is preliminary data.</text>
</comment>
<gene>
    <name evidence="6" type="ORF">PZH42_01300</name>
</gene>
<dbReference type="InterPro" id="IPR025380">
    <property type="entry name" value="DUF4369"/>
</dbReference>
<dbReference type="GO" id="GO:0017004">
    <property type="term" value="P:cytochrome complex assembly"/>
    <property type="evidence" value="ECO:0007669"/>
    <property type="project" value="UniProtKB-KW"/>
</dbReference>
<dbReference type="Pfam" id="PF14289">
    <property type="entry name" value="DUF4369"/>
    <property type="match status" value="1"/>
</dbReference>
<dbReference type="InterPro" id="IPR013740">
    <property type="entry name" value="Redoxin"/>
</dbReference>
<dbReference type="InterPro" id="IPR013766">
    <property type="entry name" value="Thioredoxin_domain"/>
</dbReference>
<dbReference type="RefSeq" id="WP_149934324.1">
    <property type="nucleotide sequence ID" value="NZ_CAXKYC010000001.1"/>
</dbReference>
<dbReference type="InterPro" id="IPR036249">
    <property type="entry name" value="Thioredoxin-like_sf"/>
</dbReference>
<proteinExistence type="predicted"/>
<keyword evidence="4" id="KW-0676">Redox-active center</keyword>
<dbReference type="InterPro" id="IPR050553">
    <property type="entry name" value="Thioredoxin_ResA/DsbE_sf"/>
</dbReference>
<dbReference type="PANTHER" id="PTHR42852">
    <property type="entry name" value="THIOL:DISULFIDE INTERCHANGE PROTEIN DSBE"/>
    <property type="match status" value="1"/>
</dbReference>
<evidence type="ECO:0000313" key="6">
    <source>
        <dbReference type="EMBL" id="MDE8692732.1"/>
    </source>
</evidence>
<dbReference type="Proteomes" id="UP001221924">
    <property type="component" value="Unassembled WGS sequence"/>
</dbReference>
<dbReference type="Pfam" id="PF08534">
    <property type="entry name" value="Redoxin"/>
    <property type="match status" value="1"/>
</dbReference>